<feature type="region of interest" description="Disordered" evidence="1">
    <location>
        <begin position="1"/>
        <end position="46"/>
    </location>
</feature>
<protein>
    <recommendedName>
        <fullName evidence="2">DUF7330 domain-containing protein</fullName>
    </recommendedName>
</protein>
<proteinExistence type="predicted"/>
<feature type="domain" description="DUF7330" evidence="2">
    <location>
        <begin position="163"/>
        <end position="243"/>
    </location>
</feature>
<dbReference type="Proteomes" id="UP001565368">
    <property type="component" value="Unassembled WGS sequence"/>
</dbReference>
<dbReference type="Pfam" id="PF24016">
    <property type="entry name" value="DUF7330"/>
    <property type="match status" value="1"/>
</dbReference>
<keyword evidence="4" id="KW-1185">Reference proteome</keyword>
<reference evidence="3 4" key="1">
    <citation type="submission" date="2023-08" db="EMBL/GenBank/DDBJ databases">
        <title>Annotated Genome Sequence of Vanrija albida AlHP1.</title>
        <authorList>
            <person name="Herzog R."/>
        </authorList>
    </citation>
    <scope>NUCLEOTIDE SEQUENCE [LARGE SCALE GENOMIC DNA]</scope>
    <source>
        <strain evidence="3 4">AlHP1</strain>
    </source>
</reference>
<evidence type="ECO:0000256" key="1">
    <source>
        <dbReference type="SAM" id="MobiDB-lite"/>
    </source>
</evidence>
<comment type="caution">
    <text evidence="3">The sequence shown here is derived from an EMBL/GenBank/DDBJ whole genome shotgun (WGS) entry which is preliminary data.</text>
</comment>
<evidence type="ECO:0000259" key="2">
    <source>
        <dbReference type="Pfam" id="PF24016"/>
    </source>
</evidence>
<dbReference type="InterPro" id="IPR055754">
    <property type="entry name" value="DUF7330"/>
</dbReference>
<dbReference type="GeneID" id="95986578"/>
<accession>A0ABR3Q2G4</accession>
<dbReference type="RefSeq" id="XP_069208666.1">
    <property type="nucleotide sequence ID" value="XM_069354024.1"/>
</dbReference>
<dbReference type="EMBL" id="JBBXJM010000004">
    <property type="protein sequence ID" value="KAL1408722.1"/>
    <property type="molecule type" value="Genomic_DNA"/>
</dbReference>
<organism evidence="3 4">
    <name type="scientific">Vanrija albida</name>
    <dbReference type="NCBI Taxonomy" id="181172"/>
    <lineage>
        <taxon>Eukaryota</taxon>
        <taxon>Fungi</taxon>
        <taxon>Dikarya</taxon>
        <taxon>Basidiomycota</taxon>
        <taxon>Agaricomycotina</taxon>
        <taxon>Tremellomycetes</taxon>
        <taxon>Trichosporonales</taxon>
        <taxon>Trichosporonaceae</taxon>
        <taxon>Vanrija</taxon>
    </lineage>
</organism>
<evidence type="ECO:0000313" key="4">
    <source>
        <dbReference type="Proteomes" id="UP001565368"/>
    </source>
</evidence>
<sequence>MRGGEERAPAALPTPVSSPVDGVAPQAAPPVPAKDTLIALPTPPTSPAGTITSAPLVASPLASPLVASPTSTRPTYPPAHPPAVAKVERVLTGKQPLAGTYYLDPCLHSPLIPVPHALTSLAEAALSGASAYPKERFNPTTGAPIDGMAKLAKGWVVPPDGRFETERGGVSVAIGVVDAVGEGVEAKGRTKARVDVASKKGGVLVDLIEVDAARTIDLRVQTVSGNILVLLPEGFKGPVHFHAPEPPVVLGVLGAQMLPVACPYDGYYTTAVVPPGEGRGARGGADYRLMKAVGRWVPKALKEQNEYVDMATSGYAALGKASTSKVVVRTEKGKIVVGYRGTADVDEAKGLKLNVGADSKVRHWWSL</sequence>
<name>A0ABR3Q2G4_9TREE</name>
<gene>
    <name evidence="3" type="ORF">Q8F55_005535</name>
</gene>
<evidence type="ECO:0000313" key="3">
    <source>
        <dbReference type="EMBL" id="KAL1408722.1"/>
    </source>
</evidence>